<organism evidence="1 2">
    <name type="scientific">Paramecium pentaurelia</name>
    <dbReference type="NCBI Taxonomy" id="43138"/>
    <lineage>
        <taxon>Eukaryota</taxon>
        <taxon>Sar</taxon>
        <taxon>Alveolata</taxon>
        <taxon>Ciliophora</taxon>
        <taxon>Intramacronucleata</taxon>
        <taxon>Oligohymenophorea</taxon>
        <taxon>Peniculida</taxon>
        <taxon>Parameciidae</taxon>
        <taxon>Paramecium</taxon>
    </lineage>
</organism>
<proteinExistence type="predicted"/>
<keyword evidence="2" id="KW-1185">Reference proteome</keyword>
<reference evidence="1" key="1">
    <citation type="submission" date="2021-01" db="EMBL/GenBank/DDBJ databases">
        <authorList>
            <consortium name="Genoscope - CEA"/>
            <person name="William W."/>
        </authorList>
    </citation>
    <scope>NUCLEOTIDE SEQUENCE</scope>
</reference>
<sequence>MIEYEDELTQCLKHKVPILMINCDKQIKRNQRLLCSECMKNLESTVQLMSFQKVFDDIRETQKQKIEVVENEITISIKHIENIKKRLLVIIIQYNSIIRLINRKCR</sequence>
<comment type="caution">
    <text evidence="1">The sequence shown here is derived from an EMBL/GenBank/DDBJ whole genome shotgun (WGS) entry which is preliminary data.</text>
</comment>
<dbReference type="EMBL" id="CAJJDO010000119">
    <property type="protein sequence ID" value="CAD8198464.1"/>
    <property type="molecule type" value="Genomic_DNA"/>
</dbReference>
<name>A0A8S1XBP6_9CILI</name>
<dbReference type="AlphaFoldDB" id="A0A8S1XBP6"/>
<dbReference type="Proteomes" id="UP000689195">
    <property type="component" value="Unassembled WGS sequence"/>
</dbReference>
<evidence type="ECO:0000313" key="2">
    <source>
        <dbReference type="Proteomes" id="UP000689195"/>
    </source>
</evidence>
<gene>
    <name evidence="1" type="ORF">PPENT_87.1.T1190013</name>
</gene>
<accession>A0A8S1XBP6</accession>
<protein>
    <submittedName>
        <fullName evidence="1">Uncharacterized protein</fullName>
    </submittedName>
</protein>
<dbReference type="OrthoDB" id="309516at2759"/>
<evidence type="ECO:0000313" key="1">
    <source>
        <dbReference type="EMBL" id="CAD8198464.1"/>
    </source>
</evidence>